<proteinExistence type="predicted"/>
<name>A0ABQ3DVX6_9HYPH</name>
<organism evidence="1 2">
    <name type="scientific">Pseudovibrio japonicus</name>
    <dbReference type="NCBI Taxonomy" id="366534"/>
    <lineage>
        <taxon>Bacteria</taxon>
        <taxon>Pseudomonadati</taxon>
        <taxon>Pseudomonadota</taxon>
        <taxon>Alphaproteobacteria</taxon>
        <taxon>Hyphomicrobiales</taxon>
        <taxon>Stappiaceae</taxon>
        <taxon>Pseudovibrio</taxon>
    </lineage>
</organism>
<dbReference type="EMBL" id="BMXE01000001">
    <property type="protein sequence ID" value="GHB17989.1"/>
    <property type="molecule type" value="Genomic_DNA"/>
</dbReference>
<reference evidence="2" key="1">
    <citation type="journal article" date="2019" name="Int. J. Syst. Evol. Microbiol.">
        <title>The Global Catalogue of Microorganisms (GCM) 10K type strain sequencing project: providing services to taxonomists for standard genome sequencing and annotation.</title>
        <authorList>
            <consortium name="The Broad Institute Genomics Platform"/>
            <consortium name="The Broad Institute Genome Sequencing Center for Infectious Disease"/>
            <person name="Wu L."/>
            <person name="Ma J."/>
        </authorList>
    </citation>
    <scope>NUCLEOTIDE SEQUENCE [LARGE SCALE GENOMIC DNA]</scope>
    <source>
        <strain evidence="2">KCTC 12861</strain>
    </source>
</reference>
<accession>A0ABQ3DVX6</accession>
<dbReference type="RefSeq" id="WP_189434594.1">
    <property type="nucleotide sequence ID" value="NZ_BMXE01000001.1"/>
</dbReference>
<dbReference type="Proteomes" id="UP000637980">
    <property type="component" value="Unassembled WGS sequence"/>
</dbReference>
<keyword evidence="2" id="KW-1185">Reference proteome</keyword>
<evidence type="ECO:0000313" key="1">
    <source>
        <dbReference type="EMBL" id="GHB17989.1"/>
    </source>
</evidence>
<gene>
    <name evidence="1" type="ORF">GCM10007094_02110</name>
</gene>
<sequence length="95" mass="10787">MREANLTETPSTISWVLPYCGQPSLGVNDANTAIYRSNPQSRDAQLISLEVSLCLTERSELQVRSLKVGKNMHLPSSARHFEYLKQLVARFHEEQ</sequence>
<evidence type="ECO:0000313" key="2">
    <source>
        <dbReference type="Proteomes" id="UP000637980"/>
    </source>
</evidence>
<protein>
    <submittedName>
        <fullName evidence="1">Uncharacterized protein</fullName>
    </submittedName>
</protein>
<comment type="caution">
    <text evidence="1">The sequence shown here is derived from an EMBL/GenBank/DDBJ whole genome shotgun (WGS) entry which is preliminary data.</text>
</comment>